<dbReference type="AlphaFoldDB" id="A0AAE0SIW2"/>
<dbReference type="Proteomes" id="UP001195483">
    <property type="component" value="Unassembled WGS sequence"/>
</dbReference>
<evidence type="ECO:0000313" key="1">
    <source>
        <dbReference type="EMBL" id="KAK3592775.1"/>
    </source>
</evidence>
<sequence>MTSHFVSDIRVKSICSYSEMIIYSSSCISILGGEKETFNFKTAFMYNKKLYESLFMQMIGFTGNNISLHKTQTYTDRGEMAMICNDQPCNDQHFRLLGHSGPRLILIY</sequence>
<proteinExistence type="predicted"/>
<dbReference type="EMBL" id="JAEAOA010000264">
    <property type="protein sequence ID" value="KAK3592775.1"/>
    <property type="molecule type" value="Genomic_DNA"/>
</dbReference>
<protein>
    <submittedName>
        <fullName evidence="1">Uncharacterized protein</fullName>
    </submittedName>
</protein>
<reference evidence="1" key="1">
    <citation type="journal article" date="2021" name="Genome Biol. Evol.">
        <title>A High-Quality Reference Genome for a Parasitic Bivalve with Doubly Uniparental Inheritance (Bivalvia: Unionida).</title>
        <authorList>
            <person name="Smith C.H."/>
        </authorList>
    </citation>
    <scope>NUCLEOTIDE SEQUENCE</scope>
    <source>
        <strain evidence="1">CHS0354</strain>
    </source>
</reference>
<name>A0AAE0SIW2_9BIVA</name>
<organism evidence="1 2">
    <name type="scientific">Potamilus streckersoni</name>
    <dbReference type="NCBI Taxonomy" id="2493646"/>
    <lineage>
        <taxon>Eukaryota</taxon>
        <taxon>Metazoa</taxon>
        <taxon>Spiralia</taxon>
        <taxon>Lophotrochozoa</taxon>
        <taxon>Mollusca</taxon>
        <taxon>Bivalvia</taxon>
        <taxon>Autobranchia</taxon>
        <taxon>Heteroconchia</taxon>
        <taxon>Palaeoheterodonta</taxon>
        <taxon>Unionida</taxon>
        <taxon>Unionoidea</taxon>
        <taxon>Unionidae</taxon>
        <taxon>Ambleminae</taxon>
        <taxon>Lampsilini</taxon>
        <taxon>Potamilus</taxon>
    </lineage>
</organism>
<reference evidence="1" key="3">
    <citation type="submission" date="2023-05" db="EMBL/GenBank/DDBJ databases">
        <authorList>
            <person name="Smith C.H."/>
        </authorList>
    </citation>
    <scope>NUCLEOTIDE SEQUENCE</scope>
    <source>
        <strain evidence="1">CHS0354</strain>
        <tissue evidence="1">Mantle</tissue>
    </source>
</reference>
<gene>
    <name evidence="1" type="ORF">CHS0354_003212</name>
</gene>
<keyword evidence="2" id="KW-1185">Reference proteome</keyword>
<reference evidence="1" key="2">
    <citation type="journal article" date="2021" name="Genome Biol. Evol.">
        <title>Developing a high-quality reference genome for a parasitic bivalve with doubly uniparental inheritance (Bivalvia: Unionida).</title>
        <authorList>
            <person name="Smith C.H."/>
        </authorList>
    </citation>
    <scope>NUCLEOTIDE SEQUENCE</scope>
    <source>
        <strain evidence="1">CHS0354</strain>
        <tissue evidence="1">Mantle</tissue>
    </source>
</reference>
<comment type="caution">
    <text evidence="1">The sequence shown here is derived from an EMBL/GenBank/DDBJ whole genome shotgun (WGS) entry which is preliminary data.</text>
</comment>
<evidence type="ECO:0000313" key="2">
    <source>
        <dbReference type="Proteomes" id="UP001195483"/>
    </source>
</evidence>
<accession>A0AAE0SIW2</accession>